<dbReference type="SUPFAM" id="SSF53756">
    <property type="entry name" value="UDP-Glycosyltransferase/glycogen phosphorylase"/>
    <property type="match status" value="1"/>
</dbReference>
<name>A0AAV3NLF4_LITER</name>
<dbReference type="Gene3D" id="3.40.50.2000">
    <property type="entry name" value="Glycogen Phosphorylase B"/>
    <property type="match status" value="2"/>
</dbReference>
<keyword evidence="2" id="KW-1185">Reference proteome</keyword>
<protein>
    <submittedName>
        <fullName evidence="1">Uncharacterized protein</fullName>
    </submittedName>
</protein>
<comment type="caution">
    <text evidence="1">The sequence shown here is derived from an EMBL/GenBank/DDBJ whole genome shotgun (WGS) entry which is preliminary data.</text>
</comment>
<reference evidence="1 2" key="1">
    <citation type="submission" date="2024-01" db="EMBL/GenBank/DDBJ databases">
        <title>The complete chloroplast genome sequence of Lithospermum erythrorhizon: insights into the phylogenetic relationship among Boraginaceae species and the maternal lineages of purple gromwells.</title>
        <authorList>
            <person name="Okada T."/>
            <person name="Watanabe K."/>
        </authorList>
    </citation>
    <scope>NUCLEOTIDE SEQUENCE [LARGE SCALE GENOMIC DNA]</scope>
</reference>
<accession>A0AAV3NLF4</accession>
<gene>
    <name evidence="1" type="ORF">LIER_01442</name>
</gene>
<dbReference type="Proteomes" id="UP001454036">
    <property type="component" value="Unassembled WGS sequence"/>
</dbReference>
<proteinExistence type="predicted"/>
<dbReference type="AlphaFoldDB" id="A0AAV3NLF4"/>
<dbReference type="GO" id="GO:0008194">
    <property type="term" value="F:UDP-glycosyltransferase activity"/>
    <property type="evidence" value="ECO:0007669"/>
    <property type="project" value="UniProtKB-ARBA"/>
</dbReference>
<evidence type="ECO:0000313" key="2">
    <source>
        <dbReference type="Proteomes" id="UP001454036"/>
    </source>
</evidence>
<dbReference type="EMBL" id="BAABME010000140">
    <property type="protein sequence ID" value="GAA0140014.1"/>
    <property type="molecule type" value="Genomic_DNA"/>
</dbReference>
<dbReference type="GO" id="GO:1901135">
    <property type="term" value="P:carbohydrate derivative metabolic process"/>
    <property type="evidence" value="ECO:0007669"/>
    <property type="project" value="UniProtKB-ARBA"/>
</dbReference>
<dbReference type="PANTHER" id="PTHR48044">
    <property type="entry name" value="GLYCOSYLTRANSFERASE"/>
    <property type="match status" value="1"/>
</dbReference>
<sequence length="254" mass="28730">MQNLSTNVVNGFVDDKNQKMLEVLMFPWLAHGHISPFLELAKKLAKSTEFIVYLCSTPPWAALAAMENHIPVVDFITCSTTMTCFCDHLFENPHGKVGPLVQEPNQEDENSDIITWLDKKSEISTVFVSFGSEYFLTDEEREAIAHGLELTNVNFVWVVRFPKDTKGEGIKLEDSLPKVFLTRVSDRGLVVEGWAPQTKTLEHHSIGGFESLWVEIHNGKLIEEIGVGIEELVKLCFMWKISECLLPAGEFLIY</sequence>
<organism evidence="1 2">
    <name type="scientific">Lithospermum erythrorhizon</name>
    <name type="common">Purple gromwell</name>
    <name type="synonym">Lithospermum officinale var. erythrorhizon</name>
    <dbReference type="NCBI Taxonomy" id="34254"/>
    <lineage>
        <taxon>Eukaryota</taxon>
        <taxon>Viridiplantae</taxon>
        <taxon>Streptophyta</taxon>
        <taxon>Embryophyta</taxon>
        <taxon>Tracheophyta</taxon>
        <taxon>Spermatophyta</taxon>
        <taxon>Magnoliopsida</taxon>
        <taxon>eudicotyledons</taxon>
        <taxon>Gunneridae</taxon>
        <taxon>Pentapetalae</taxon>
        <taxon>asterids</taxon>
        <taxon>lamiids</taxon>
        <taxon>Boraginales</taxon>
        <taxon>Boraginaceae</taxon>
        <taxon>Boraginoideae</taxon>
        <taxon>Lithospermeae</taxon>
        <taxon>Lithospermum</taxon>
    </lineage>
</organism>
<evidence type="ECO:0000313" key="1">
    <source>
        <dbReference type="EMBL" id="GAA0140014.1"/>
    </source>
</evidence>
<dbReference type="PANTHER" id="PTHR48044:SF29">
    <property type="entry name" value="GLYCOSYLTRANSFERASE"/>
    <property type="match status" value="1"/>
</dbReference>